<keyword evidence="2" id="KW-1185">Reference proteome</keyword>
<evidence type="ECO:0000313" key="2">
    <source>
        <dbReference type="Proteomes" id="UP001221757"/>
    </source>
</evidence>
<evidence type="ECO:0000313" key="1">
    <source>
        <dbReference type="EMBL" id="KAJ7687767.1"/>
    </source>
</evidence>
<reference evidence="1" key="1">
    <citation type="submission" date="2023-03" db="EMBL/GenBank/DDBJ databases">
        <title>Massive genome expansion in bonnet fungi (Mycena s.s.) driven by repeated elements and novel gene families across ecological guilds.</title>
        <authorList>
            <consortium name="Lawrence Berkeley National Laboratory"/>
            <person name="Harder C.B."/>
            <person name="Miyauchi S."/>
            <person name="Viragh M."/>
            <person name="Kuo A."/>
            <person name="Thoen E."/>
            <person name="Andreopoulos B."/>
            <person name="Lu D."/>
            <person name="Skrede I."/>
            <person name="Drula E."/>
            <person name="Henrissat B."/>
            <person name="Morin E."/>
            <person name="Kohler A."/>
            <person name="Barry K."/>
            <person name="LaButti K."/>
            <person name="Morin E."/>
            <person name="Salamov A."/>
            <person name="Lipzen A."/>
            <person name="Mereny Z."/>
            <person name="Hegedus B."/>
            <person name="Baldrian P."/>
            <person name="Stursova M."/>
            <person name="Weitz H."/>
            <person name="Taylor A."/>
            <person name="Grigoriev I.V."/>
            <person name="Nagy L.G."/>
            <person name="Martin F."/>
            <person name="Kauserud H."/>
        </authorList>
    </citation>
    <scope>NUCLEOTIDE SEQUENCE</scope>
    <source>
        <strain evidence="1">CBHHK067</strain>
    </source>
</reference>
<name>A0AAD7DBI8_MYCRO</name>
<dbReference type="AlphaFoldDB" id="A0AAD7DBI8"/>
<dbReference type="Proteomes" id="UP001221757">
    <property type="component" value="Unassembled WGS sequence"/>
</dbReference>
<gene>
    <name evidence="1" type="ORF">B0H17DRAFT_1203470</name>
</gene>
<sequence>MSPSTLKARRLRKTLPSLPRSPFDAQLPRCRHRTLVSAPLAHASESVPDSHYIHYDTCYQLNIVALPNYVVPGVWMSASSLCGSQLCLTAAYQANLAQSDGEGVEAWWA</sequence>
<proteinExistence type="predicted"/>
<comment type="caution">
    <text evidence="1">The sequence shown here is derived from an EMBL/GenBank/DDBJ whole genome shotgun (WGS) entry which is preliminary data.</text>
</comment>
<dbReference type="EMBL" id="JARKIE010000085">
    <property type="protein sequence ID" value="KAJ7687767.1"/>
    <property type="molecule type" value="Genomic_DNA"/>
</dbReference>
<protein>
    <submittedName>
        <fullName evidence="1">Uncharacterized protein</fullName>
    </submittedName>
</protein>
<accession>A0AAD7DBI8</accession>
<organism evidence="1 2">
    <name type="scientific">Mycena rosella</name>
    <name type="common">Pink bonnet</name>
    <name type="synonym">Agaricus rosellus</name>
    <dbReference type="NCBI Taxonomy" id="1033263"/>
    <lineage>
        <taxon>Eukaryota</taxon>
        <taxon>Fungi</taxon>
        <taxon>Dikarya</taxon>
        <taxon>Basidiomycota</taxon>
        <taxon>Agaricomycotina</taxon>
        <taxon>Agaricomycetes</taxon>
        <taxon>Agaricomycetidae</taxon>
        <taxon>Agaricales</taxon>
        <taxon>Marasmiineae</taxon>
        <taxon>Mycenaceae</taxon>
        <taxon>Mycena</taxon>
    </lineage>
</organism>